<evidence type="ECO:0000313" key="3">
    <source>
        <dbReference type="EMBL" id="RVX45156.1"/>
    </source>
</evidence>
<evidence type="ECO:0000259" key="2">
    <source>
        <dbReference type="Pfam" id="PF17648"/>
    </source>
</evidence>
<gene>
    <name evidence="3" type="ORF">EDD27_7935</name>
</gene>
<dbReference type="PANTHER" id="PTHR38695">
    <property type="entry name" value="AMINO ACID PERMEASE_ SLC12A DOMAIN-CONTAINING PROTEIN"/>
    <property type="match status" value="1"/>
</dbReference>
<proteinExistence type="predicted"/>
<organism evidence="3 4">
    <name type="scientific">Nonomuraea polychroma</name>
    <dbReference type="NCBI Taxonomy" id="46176"/>
    <lineage>
        <taxon>Bacteria</taxon>
        <taxon>Bacillati</taxon>
        <taxon>Actinomycetota</taxon>
        <taxon>Actinomycetes</taxon>
        <taxon>Streptosporangiales</taxon>
        <taxon>Streptosporangiaceae</taxon>
        <taxon>Nonomuraea</taxon>
    </lineage>
</organism>
<comment type="caution">
    <text evidence="3">The sequence shown here is derived from an EMBL/GenBank/DDBJ whole genome shotgun (WGS) entry which is preliminary data.</text>
</comment>
<feature type="region of interest" description="Disordered" evidence="1">
    <location>
        <begin position="1"/>
        <end position="30"/>
    </location>
</feature>
<dbReference type="Proteomes" id="UP000284824">
    <property type="component" value="Unassembled WGS sequence"/>
</dbReference>
<evidence type="ECO:0000313" key="4">
    <source>
        <dbReference type="Proteomes" id="UP000284824"/>
    </source>
</evidence>
<dbReference type="AlphaFoldDB" id="A0A438MHN3"/>
<evidence type="ECO:0000256" key="1">
    <source>
        <dbReference type="SAM" id="MobiDB-lite"/>
    </source>
</evidence>
<accession>A0A438MHN3</accession>
<dbReference type="EMBL" id="SAUN01000001">
    <property type="protein sequence ID" value="RVX45156.1"/>
    <property type="molecule type" value="Genomic_DNA"/>
</dbReference>
<feature type="domain" description="Luciferase" evidence="2">
    <location>
        <begin position="86"/>
        <end position="148"/>
    </location>
</feature>
<dbReference type="InterPro" id="IPR040841">
    <property type="entry name" value="Luciferase_dom"/>
</dbReference>
<protein>
    <recommendedName>
        <fullName evidence="2">Luciferase domain-containing protein</fullName>
    </recommendedName>
</protein>
<sequence length="157" mass="17486">MMTLLNLPARSGDRPRTGPSVPHVQLSQRSPDEIREQLKQWMSTELPSTEIRPSEIAEPRSIAFFLAGDAVPPRGTVLLPPRLIAEFAHIHVDGSLHVALSQEDQRELIDKGWGERHPLYSPTINVVMLYGPRTVEELEVAKGVVAASYRYATGRTL</sequence>
<dbReference type="InterPro" id="IPR048273">
    <property type="entry name" value="Luciferase"/>
</dbReference>
<dbReference type="RefSeq" id="WP_241564488.1">
    <property type="nucleotide sequence ID" value="NZ_SAUN01000001.1"/>
</dbReference>
<dbReference type="PANTHER" id="PTHR38695:SF1">
    <property type="entry name" value="AMINO ACID PERMEASE_ SLC12A DOMAIN-CONTAINING PROTEIN"/>
    <property type="match status" value="1"/>
</dbReference>
<reference evidence="3 4" key="1">
    <citation type="submission" date="2019-01" db="EMBL/GenBank/DDBJ databases">
        <title>Sequencing the genomes of 1000 actinobacteria strains.</title>
        <authorList>
            <person name="Klenk H.-P."/>
        </authorList>
    </citation>
    <scope>NUCLEOTIDE SEQUENCE [LARGE SCALE GENOMIC DNA]</scope>
    <source>
        <strain evidence="3 4">DSM 43925</strain>
    </source>
</reference>
<name>A0A438MHN3_9ACTN</name>
<keyword evidence="4" id="KW-1185">Reference proteome</keyword>
<dbReference type="Pfam" id="PF17648">
    <property type="entry name" value="Luciferase"/>
    <property type="match status" value="1"/>
</dbReference>